<proteinExistence type="predicted"/>
<keyword evidence="3" id="KW-1185">Reference proteome</keyword>
<keyword evidence="1" id="KW-0812">Transmembrane</keyword>
<dbReference type="Pfam" id="PF04654">
    <property type="entry name" value="DUF599"/>
    <property type="match status" value="1"/>
</dbReference>
<sequence length="244" mass="27235">MNILSILSLIDIAALLLFFVLWLAFGWLVERSRYASRTLSMRMSVERAHWMEAMAQRDLRMIDTGIMAGLQQGTAFFASSALIAIGGAFTLLDQERGFTALAEELPEITSSEPHLFQFKLLGMIAILAYGFFKFAWSYRLFNYASILIGGVPNVADAPVRERRLQARKAAGMNIEAGRNFNAGLRAIFFALGYIGWFVSGLTFICATVFITVVLIRRQFSSPARIAVLFPRLADEERDEEGTPA</sequence>
<dbReference type="Proteomes" id="UP000281094">
    <property type="component" value="Unassembled WGS sequence"/>
</dbReference>
<evidence type="ECO:0000313" key="3">
    <source>
        <dbReference type="Proteomes" id="UP000281094"/>
    </source>
</evidence>
<comment type="caution">
    <text evidence="2">The sequence shown here is derived from an EMBL/GenBank/DDBJ whole genome shotgun (WGS) entry which is preliminary data.</text>
</comment>
<evidence type="ECO:0000313" key="2">
    <source>
        <dbReference type="EMBL" id="RLQ89504.1"/>
    </source>
</evidence>
<dbReference type="RefSeq" id="WP_121645186.1">
    <property type="nucleotide sequence ID" value="NZ_RCWN01000001.1"/>
</dbReference>
<feature type="transmembrane region" description="Helical" evidence="1">
    <location>
        <begin position="120"/>
        <end position="138"/>
    </location>
</feature>
<protein>
    <submittedName>
        <fullName evidence="2">DUF599 family protein</fullName>
    </submittedName>
</protein>
<dbReference type="AlphaFoldDB" id="A0A3L7JGA6"/>
<dbReference type="InterPro" id="IPR006747">
    <property type="entry name" value="DUF599"/>
</dbReference>
<keyword evidence="1" id="KW-1133">Transmembrane helix</keyword>
<feature type="transmembrane region" description="Helical" evidence="1">
    <location>
        <begin position="6"/>
        <end position="29"/>
    </location>
</feature>
<evidence type="ECO:0000256" key="1">
    <source>
        <dbReference type="SAM" id="Phobius"/>
    </source>
</evidence>
<reference evidence="2 3" key="1">
    <citation type="submission" date="2018-10" db="EMBL/GenBank/DDBJ databases">
        <title>Notoacmeibacter sp. M2BS9Y-3-1, whole genome shotgun sequence.</title>
        <authorList>
            <person name="Tuo L."/>
        </authorList>
    </citation>
    <scope>NUCLEOTIDE SEQUENCE [LARGE SCALE GENOMIC DNA]</scope>
    <source>
        <strain evidence="2 3">M2BS9Y-3-1</strain>
    </source>
</reference>
<organism evidence="2 3">
    <name type="scientific">Notoacmeibacter ruber</name>
    <dbReference type="NCBI Taxonomy" id="2670375"/>
    <lineage>
        <taxon>Bacteria</taxon>
        <taxon>Pseudomonadati</taxon>
        <taxon>Pseudomonadota</taxon>
        <taxon>Alphaproteobacteria</taxon>
        <taxon>Hyphomicrobiales</taxon>
        <taxon>Notoacmeibacteraceae</taxon>
        <taxon>Notoacmeibacter</taxon>
    </lineage>
</organism>
<dbReference type="EMBL" id="RCWN01000001">
    <property type="protein sequence ID" value="RLQ89504.1"/>
    <property type="molecule type" value="Genomic_DNA"/>
</dbReference>
<accession>A0A3L7JGA6</accession>
<gene>
    <name evidence="2" type="ORF">D8780_08395</name>
</gene>
<keyword evidence="1" id="KW-0472">Membrane</keyword>
<name>A0A3L7JGA6_9HYPH</name>
<feature type="transmembrane region" description="Helical" evidence="1">
    <location>
        <begin position="187"/>
        <end position="215"/>
    </location>
</feature>